<comment type="caution">
    <text evidence="1">The sequence shown here is derived from an EMBL/GenBank/DDBJ whole genome shotgun (WGS) entry which is preliminary data.</text>
</comment>
<evidence type="ECO:0000313" key="2">
    <source>
        <dbReference type="Proteomes" id="UP000736328"/>
    </source>
</evidence>
<sequence length="70" mass="8181">MPNESLTQALMLGLGRFAWQEGYGAFSVCASHIGKVREYINNQEEHHRHKTFREEMDEFLKAYGIEPQRP</sequence>
<accession>A0A933MH89</accession>
<dbReference type="InterPro" id="IPR036515">
    <property type="entry name" value="Transposase_17_sf"/>
</dbReference>
<organism evidence="1 2">
    <name type="scientific">candidate division TA06 bacterium</name>
    <dbReference type="NCBI Taxonomy" id="2250710"/>
    <lineage>
        <taxon>Bacteria</taxon>
        <taxon>Bacteria division TA06</taxon>
    </lineage>
</organism>
<dbReference type="GO" id="GO:0004803">
    <property type="term" value="F:transposase activity"/>
    <property type="evidence" value="ECO:0007669"/>
    <property type="project" value="InterPro"/>
</dbReference>
<dbReference type="SUPFAM" id="SSF143422">
    <property type="entry name" value="Transposase IS200-like"/>
    <property type="match status" value="1"/>
</dbReference>
<proteinExistence type="predicted"/>
<dbReference type="EMBL" id="JACQXR010000009">
    <property type="protein sequence ID" value="MBI4725792.1"/>
    <property type="molecule type" value="Genomic_DNA"/>
</dbReference>
<protein>
    <recommendedName>
        <fullName evidence="3">Transposase</fullName>
    </recommendedName>
</protein>
<dbReference type="Gene3D" id="3.30.70.1290">
    <property type="entry name" value="Transposase IS200-like"/>
    <property type="match status" value="1"/>
</dbReference>
<dbReference type="GO" id="GO:0003677">
    <property type="term" value="F:DNA binding"/>
    <property type="evidence" value="ECO:0007669"/>
    <property type="project" value="InterPro"/>
</dbReference>
<evidence type="ECO:0000313" key="1">
    <source>
        <dbReference type="EMBL" id="MBI4725792.1"/>
    </source>
</evidence>
<dbReference type="Proteomes" id="UP000736328">
    <property type="component" value="Unassembled WGS sequence"/>
</dbReference>
<dbReference type="AlphaFoldDB" id="A0A933MH89"/>
<reference evidence="1" key="1">
    <citation type="submission" date="2020-07" db="EMBL/GenBank/DDBJ databases">
        <title>Huge and variable diversity of episymbiotic CPR bacteria and DPANN archaea in groundwater ecosystems.</title>
        <authorList>
            <person name="He C.Y."/>
            <person name="Keren R."/>
            <person name="Whittaker M."/>
            <person name="Farag I.F."/>
            <person name="Doudna J."/>
            <person name="Cate J.H.D."/>
            <person name="Banfield J.F."/>
        </authorList>
    </citation>
    <scope>NUCLEOTIDE SEQUENCE</scope>
    <source>
        <strain evidence="1">NC_groundwater_1520_Pr4_B-0.1um_53_5</strain>
    </source>
</reference>
<gene>
    <name evidence="1" type="ORF">HY768_00965</name>
</gene>
<name>A0A933MH89_UNCT6</name>
<dbReference type="GO" id="GO:0006313">
    <property type="term" value="P:DNA transposition"/>
    <property type="evidence" value="ECO:0007669"/>
    <property type="project" value="InterPro"/>
</dbReference>
<evidence type="ECO:0008006" key="3">
    <source>
        <dbReference type="Google" id="ProtNLM"/>
    </source>
</evidence>